<dbReference type="SUPFAM" id="SSF48726">
    <property type="entry name" value="Immunoglobulin"/>
    <property type="match status" value="1"/>
</dbReference>
<accession>H2YIJ5</accession>
<proteinExistence type="predicted"/>
<evidence type="ECO:0000259" key="2">
    <source>
        <dbReference type="PROSITE" id="PS50835"/>
    </source>
</evidence>
<name>H2YIJ5_CIOSA</name>
<dbReference type="AlphaFoldDB" id="H2YIJ5"/>
<dbReference type="OMA" id="CIMRVIM"/>
<keyword evidence="4" id="KW-1185">Reference proteome</keyword>
<dbReference type="PROSITE" id="PS50835">
    <property type="entry name" value="IG_LIKE"/>
    <property type="match status" value="1"/>
</dbReference>
<organism evidence="3 4">
    <name type="scientific">Ciona savignyi</name>
    <name type="common">Pacific transparent sea squirt</name>
    <dbReference type="NCBI Taxonomy" id="51511"/>
    <lineage>
        <taxon>Eukaryota</taxon>
        <taxon>Metazoa</taxon>
        <taxon>Chordata</taxon>
        <taxon>Tunicata</taxon>
        <taxon>Ascidiacea</taxon>
        <taxon>Phlebobranchia</taxon>
        <taxon>Cionidae</taxon>
        <taxon>Ciona</taxon>
    </lineage>
</organism>
<reference evidence="3" key="3">
    <citation type="submission" date="2025-09" db="UniProtKB">
        <authorList>
            <consortium name="Ensembl"/>
        </authorList>
    </citation>
    <scope>IDENTIFICATION</scope>
</reference>
<dbReference type="InParanoid" id="H2YIJ5"/>
<evidence type="ECO:0000313" key="4">
    <source>
        <dbReference type="Proteomes" id="UP000007875"/>
    </source>
</evidence>
<dbReference type="HOGENOM" id="CLU_098877_0_0_1"/>
<dbReference type="Ensembl" id="ENSCSAVT00000005215.1">
    <property type="protein sequence ID" value="ENSCSAVP00000005144.1"/>
    <property type="gene ID" value="ENSCSAVG00000003071.1"/>
</dbReference>
<feature type="domain" description="Ig-like" evidence="2">
    <location>
        <begin position="164"/>
        <end position="213"/>
    </location>
</feature>
<reference evidence="3" key="2">
    <citation type="submission" date="2025-08" db="UniProtKB">
        <authorList>
            <consortium name="Ensembl"/>
        </authorList>
    </citation>
    <scope>IDENTIFICATION</scope>
</reference>
<dbReference type="InterPro" id="IPR036179">
    <property type="entry name" value="Ig-like_dom_sf"/>
</dbReference>
<dbReference type="Proteomes" id="UP000007875">
    <property type="component" value="Unassembled WGS sequence"/>
</dbReference>
<keyword evidence="1" id="KW-0732">Signal</keyword>
<dbReference type="GeneTree" id="ENSGT00660000097258"/>
<dbReference type="InterPro" id="IPR007110">
    <property type="entry name" value="Ig-like_dom"/>
</dbReference>
<feature type="signal peptide" evidence="1">
    <location>
        <begin position="1"/>
        <end position="21"/>
    </location>
</feature>
<evidence type="ECO:0000313" key="3">
    <source>
        <dbReference type="Ensembl" id="ENSCSAVP00000005144.1"/>
    </source>
</evidence>
<evidence type="ECO:0000256" key="1">
    <source>
        <dbReference type="SAM" id="SignalP"/>
    </source>
</evidence>
<protein>
    <recommendedName>
        <fullName evidence="2">Ig-like domain-containing protein</fullName>
    </recommendedName>
</protein>
<feature type="chain" id="PRO_5003577761" description="Ig-like domain-containing protein" evidence="1">
    <location>
        <begin position="22"/>
        <end position="213"/>
    </location>
</feature>
<sequence length="213" mass="24113">MAGRISAIVVVLFVTMVIVEGLKCPVRPRGSRKKQRERLHALQPHHVVVNAKFNGIDVNDRFRFIVNQVWSKNNGQLVVNDEITVGADNSNLKPCFNKLALTKYILMLEPVSGEGKHRFMALEPVVLAENHRHKQRVFEALCEKENNRCIMRVIMPAREILYRGSTGILTCDVESTSPLVSVQWLKDGRDVDTATYRAAGLYVQKNSLFDSKL</sequence>
<reference evidence="4" key="1">
    <citation type="submission" date="2003-08" db="EMBL/GenBank/DDBJ databases">
        <authorList>
            <person name="Birren B."/>
            <person name="Nusbaum C."/>
            <person name="Abebe A."/>
            <person name="Abouelleil A."/>
            <person name="Adekoya E."/>
            <person name="Ait-zahra M."/>
            <person name="Allen N."/>
            <person name="Allen T."/>
            <person name="An P."/>
            <person name="Anderson M."/>
            <person name="Anderson S."/>
            <person name="Arachchi H."/>
            <person name="Armbruster J."/>
            <person name="Bachantsang P."/>
            <person name="Baldwin J."/>
            <person name="Barry A."/>
            <person name="Bayul T."/>
            <person name="Blitshsteyn B."/>
            <person name="Bloom T."/>
            <person name="Blye J."/>
            <person name="Boguslavskiy L."/>
            <person name="Borowsky M."/>
            <person name="Boukhgalter B."/>
            <person name="Brunache A."/>
            <person name="Butler J."/>
            <person name="Calixte N."/>
            <person name="Calvo S."/>
            <person name="Camarata J."/>
            <person name="Campo K."/>
            <person name="Chang J."/>
            <person name="Cheshatsang Y."/>
            <person name="Citroen M."/>
            <person name="Collymore A."/>
            <person name="Considine T."/>
            <person name="Cook A."/>
            <person name="Cooke P."/>
            <person name="Corum B."/>
            <person name="Cuomo C."/>
            <person name="David R."/>
            <person name="Dawoe T."/>
            <person name="Degray S."/>
            <person name="Dodge S."/>
            <person name="Dooley K."/>
            <person name="Dorje P."/>
            <person name="Dorjee K."/>
            <person name="Dorris L."/>
            <person name="Duffey N."/>
            <person name="Dupes A."/>
            <person name="Elkins T."/>
            <person name="Engels R."/>
            <person name="Erickson J."/>
            <person name="Farina A."/>
            <person name="Faro S."/>
            <person name="Ferreira P."/>
            <person name="Fischer H."/>
            <person name="Fitzgerald M."/>
            <person name="Foley K."/>
            <person name="Gage D."/>
            <person name="Galagan J."/>
            <person name="Gearin G."/>
            <person name="Gnerre S."/>
            <person name="Gnirke A."/>
            <person name="Goyette A."/>
            <person name="Graham J."/>
            <person name="Grandbois E."/>
            <person name="Gyaltsen K."/>
            <person name="Hafez N."/>
            <person name="Hagopian D."/>
            <person name="Hagos B."/>
            <person name="Hall J."/>
            <person name="Hatcher B."/>
            <person name="Heller A."/>
            <person name="Higgins H."/>
            <person name="Honan T."/>
            <person name="Horn A."/>
            <person name="Houde N."/>
            <person name="Hughes L."/>
            <person name="Hulme W."/>
            <person name="Husby E."/>
            <person name="Iliev I."/>
            <person name="Jaffe D."/>
            <person name="Jones C."/>
            <person name="Kamal M."/>
            <person name="Kamat A."/>
            <person name="Kamvysselis M."/>
            <person name="Karlsson E."/>
            <person name="Kells C."/>
            <person name="Kieu A."/>
            <person name="Kisner P."/>
            <person name="Kodira C."/>
            <person name="Kulbokas E."/>
            <person name="Labutti K."/>
            <person name="Lama D."/>
            <person name="Landers T."/>
            <person name="Leger J."/>
            <person name="Levine S."/>
            <person name="Lewis D."/>
            <person name="Lewis T."/>
            <person name="Lindblad-toh K."/>
            <person name="Liu X."/>
            <person name="Lokyitsang T."/>
            <person name="Lokyitsang Y."/>
            <person name="Lucien O."/>
            <person name="Lui A."/>
            <person name="Ma L.J."/>
            <person name="Mabbitt R."/>
            <person name="Macdonald J."/>
            <person name="Maclean C."/>
            <person name="Major J."/>
            <person name="Manning J."/>
            <person name="Marabella R."/>
            <person name="Maru K."/>
            <person name="Matthews C."/>
            <person name="Mauceli E."/>
            <person name="Mccarthy M."/>
            <person name="Mcdonough S."/>
            <person name="Mcghee T."/>
            <person name="Meldrim J."/>
            <person name="Meneus L."/>
            <person name="Mesirov J."/>
            <person name="Mihalev A."/>
            <person name="Mihova T."/>
            <person name="Mikkelsen T."/>
            <person name="Mlenga V."/>
            <person name="Moru K."/>
            <person name="Mozes J."/>
            <person name="Mulrain L."/>
            <person name="Munson G."/>
            <person name="Naylor J."/>
            <person name="Newes C."/>
            <person name="Nguyen C."/>
            <person name="Nguyen N."/>
            <person name="Nguyen T."/>
            <person name="Nicol R."/>
            <person name="Nielsen C."/>
            <person name="Nizzari M."/>
            <person name="Norbu C."/>
            <person name="Norbu N."/>
            <person name="O'donnell P."/>
            <person name="Okoawo O."/>
            <person name="O'leary S."/>
            <person name="Omotosho B."/>
            <person name="O'neill K."/>
            <person name="Osman S."/>
            <person name="Parker S."/>
            <person name="Perrin D."/>
            <person name="Phunkhang P."/>
            <person name="Piqani B."/>
            <person name="Purcell S."/>
            <person name="Rachupka T."/>
            <person name="Ramasamy U."/>
            <person name="Rameau R."/>
            <person name="Ray V."/>
            <person name="Raymond C."/>
            <person name="Retta R."/>
            <person name="Richardson S."/>
            <person name="Rise C."/>
            <person name="Rodriguez J."/>
            <person name="Rogers J."/>
            <person name="Rogov P."/>
            <person name="Rutman M."/>
            <person name="Schupbach R."/>
            <person name="Seaman C."/>
            <person name="Settipalli S."/>
            <person name="Sharpe T."/>
            <person name="Sheridan J."/>
            <person name="Sherpa N."/>
            <person name="Shi J."/>
            <person name="Smirnov S."/>
            <person name="Smith C."/>
            <person name="Sougnez C."/>
            <person name="Spencer B."/>
            <person name="Stalker J."/>
            <person name="Stange-thomann N."/>
            <person name="Stavropoulos S."/>
            <person name="Stetson K."/>
            <person name="Stone C."/>
            <person name="Stone S."/>
            <person name="Stubbs M."/>
            <person name="Talamas J."/>
            <person name="Tchuinga P."/>
            <person name="Tenzing P."/>
            <person name="Tesfaye S."/>
            <person name="Theodore J."/>
            <person name="Thoulutsang Y."/>
            <person name="Topham K."/>
            <person name="Towey S."/>
            <person name="Tsamla T."/>
            <person name="Tsomo N."/>
            <person name="Vallee D."/>
            <person name="Vassiliev H."/>
            <person name="Venkataraman V."/>
            <person name="Vinson J."/>
            <person name="Vo A."/>
            <person name="Wade C."/>
            <person name="Wang S."/>
            <person name="Wangchuk T."/>
            <person name="Wangdi T."/>
            <person name="Whittaker C."/>
            <person name="Wilkinson J."/>
            <person name="Wu Y."/>
            <person name="Wyman D."/>
            <person name="Yadav S."/>
            <person name="Yang S."/>
            <person name="Yang X."/>
            <person name="Yeager S."/>
            <person name="Yee E."/>
            <person name="Young G."/>
            <person name="Zainoun J."/>
            <person name="Zembeck L."/>
            <person name="Zimmer A."/>
            <person name="Zody M."/>
            <person name="Lander E."/>
        </authorList>
    </citation>
    <scope>NUCLEOTIDE SEQUENCE [LARGE SCALE GENOMIC DNA]</scope>
</reference>